<evidence type="ECO:0000313" key="2">
    <source>
        <dbReference type="Proteomes" id="UP001519296"/>
    </source>
</evidence>
<dbReference type="RefSeq" id="WP_209628529.1">
    <property type="nucleotide sequence ID" value="NZ_PRDG01000005.1"/>
</dbReference>
<accession>A0ABS5B599</accession>
<name>A0ABS5B599_9STRE</name>
<reference evidence="1 2" key="1">
    <citation type="submission" date="2018-02" db="EMBL/GenBank/DDBJ databases">
        <title>Draft genome sequence of Streptococcus oricebi CCUG 70868T type strain.</title>
        <authorList>
            <person name="Mendez V."/>
            <person name="Salva-Serra F."/>
            <person name="Jaen-Luchoro D."/>
            <person name="Gonzales-Siles L."/>
            <person name="Karlsson R."/>
            <person name="Engstrom-Jakobsson H."/>
            <person name="Busquets A."/>
            <person name="Gomila M."/>
            <person name="Pineiro-Iglesias B."/>
            <person name="Bennasar-Figueras A."/>
            <person name="Seeger M."/>
            <person name="Moore E."/>
        </authorList>
    </citation>
    <scope>NUCLEOTIDE SEQUENCE [LARGE SCALE GENOMIC DNA]</scope>
    <source>
        <strain evidence="1 2">CCUG 70868</strain>
    </source>
</reference>
<evidence type="ECO:0000313" key="1">
    <source>
        <dbReference type="EMBL" id="MBP2623984.1"/>
    </source>
</evidence>
<sequence>MTYIYTDKQLNHLNRYKNVYSVDPDYAKRNGYEIVTENPNRNHSSQDMKETNIVTSGNQKFEVIATKNDKNTGFQGLAVAPLLLF</sequence>
<dbReference type="EMBL" id="PRDG01000005">
    <property type="protein sequence ID" value="MBP2623984.1"/>
    <property type="molecule type" value="Genomic_DNA"/>
</dbReference>
<organism evidence="1 2">
    <name type="scientific">Streptococcus oricebi</name>
    <dbReference type="NCBI Taxonomy" id="1547447"/>
    <lineage>
        <taxon>Bacteria</taxon>
        <taxon>Bacillati</taxon>
        <taxon>Bacillota</taxon>
        <taxon>Bacilli</taxon>
        <taxon>Lactobacillales</taxon>
        <taxon>Streptococcaceae</taxon>
        <taxon>Streptococcus</taxon>
    </lineage>
</organism>
<gene>
    <name evidence="1" type="ORF">C4K46_08540</name>
</gene>
<protein>
    <submittedName>
        <fullName evidence="1">Uncharacterized protein</fullName>
    </submittedName>
</protein>
<keyword evidence="2" id="KW-1185">Reference proteome</keyword>
<dbReference type="Proteomes" id="UP001519296">
    <property type="component" value="Unassembled WGS sequence"/>
</dbReference>
<comment type="caution">
    <text evidence="1">The sequence shown here is derived from an EMBL/GenBank/DDBJ whole genome shotgun (WGS) entry which is preliminary data.</text>
</comment>
<proteinExistence type="predicted"/>